<dbReference type="PROSITE" id="PS01313">
    <property type="entry name" value="LIPB"/>
    <property type="match status" value="1"/>
</dbReference>
<feature type="binding site" evidence="7">
    <location>
        <begin position="76"/>
        <end position="83"/>
    </location>
    <ligand>
        <name>substrate</name>
    </ligand>
</feature>
<evidence type="ECO:0000259" key="9">
    <source>
        <dbReference type="PROSITE" id="PS51733"/>
    </source>
</evidence>
<sequence length="179" mass="20392">MSFLRVLTFDLMDYGEALRLQEELHQKRVGVESENTLLLLEHPPVLTLGSSGKMENILLPMKQLEQAGIAVYKIGRGGDITYHGPGQLVGYPIIDLKERGRDISRYIRELEEVIIQVLKEYGLIGERIDGLRGVWVNQEKICAVGVQVRRWVTMHGFAFNVNTELSHFNYIIPCGIRDK</sequence>
<name>A0A933LR51_UNCTE</name>
<protein>
    <recommendedName>
        <fullName evidence="2">lipoyl(octanoyl) transferase</fullName>
        <ecNumber evidence="2">2.3.1.181</ecNumber>
    </recommendedName>
</protein>
<keyword evidence="3 10" id="KW-0808">Transferase</keyword>
<feature type="active site" description="Acyl-thioester intermediate" evidence="6">
    <location>
        <position position="174"/>
    </location>
</feature>
<evidence type="ECO:0000256" key="5">
    <source>
        <dbReference type="ARBA" id="ARBA00024732"/>
    </source>
</evidence>
<dbReference type="CDD" id="cd16444">
    <property type="entry name" value="LipB"/>
    <property type="match status" value="1"/>
</dbReference>
<evidence type="ECO:0000256" key="2">
    <source>
        <dbReference type="ARBA" id="ARBA00012334"/>
    </source>
</evidence>
<dbReference type="InterPro" id="IPR020605">
    <property type="entry name" value="Octanoyltransferase_CS"/>
</dbReference>
<feature type="site" description="Lowers pKa of active site Cys" evidence="8">
    <location>
        <position position="140"/>
    </location>
</feature>
<feature type="binding site" evidence="7">
    <location>
        <begin position="156"/>
        <end position="158"/>
    </location>
    <ligand>
        <name>substrate</name>
    </ligand>
</feature>
<dbReference type="PROSITE" id="PS51733">
    <property type="entry name" value="BPL_LPL_CATALYTIC"/>
    <property type="match status" value="1"/>
</dbReference>
<comment type="function">
    <text evidence="5">Catalyzes the transfer of endogenously produced octanoic acid from octanoyl-acyl-carrier-protein onto the lipoyl domains of lipoate-dependent enzymes. Lipoyl-ACP can also act as a substrate although octanoyl-ACP is likely to be the physiological substrate.</text>
</comment>
<feature type="binding site" evidence="7">
    <location>
        <begin position="143"/>
        <end position="145"/>
    </location>
    <ligand>
        <name>substrate</name>
    </ligand>
</feature>
<dbReference type="PIRSF" id="PIRSF016262">
    <property type="entry name" value="LPLase"/>
    <property type="match status" value="1"/>
</dbReference>
<dbReference type="GO" id="GO:0009249">
    <property type="term" value="P:protein lipoylation"/>
    <property type="evidence" value="ECO:0007669"/>
    <property type="project" value="InterPro"/>
</dbReference>
<dbReference type="GO" id="GO:0033819">
    <property type="term" value="F:lipoyl(octanoyl) transferase activity"/>
    <property type="evidence" value="ECO:0007669"/>
    <property type="project" value="UniProtKB-EC"/>
</dbReference>
<gene>
    <name evidence="10" type="primary">lipB</name>
    <name evidence="10" type="ORF">HY730_08500</name>
</gene>
<dbReference type="Gene3D" id="3.30.930.10">
    <property type="entry name" value="Bira Bifunctional Protein, Domain 2"/>
    <property type="match status" value="1"/>
</dbReference>
<evidence type="ECO:0000313" key="10">
    <source>
        <dbReference type="EMBL" id="MBI4596399.1"/>
    </source>
</evidence>
<reference evidence="10" key="1">
    <citation type="submission" date="2020-07" db="EMBL/GenBank/DDBJ databases">
        <title>Huge and variable diversity of episymbiotic CPR bacteria and DPANN archaea in groundwater ecosystems.</title>
        <authorList>
            <person name="He C.Y."/>
            <person name="Keren R."/>
            <person name="Whittaker M."/>
            <person name="Farag I.F."/>
            <person name="Doudna J."/>
            <person name="Cate J.H.D."/>
            <person name="Banfield J.F."/>
        </authorList>
    </citation>
    <scope>NUCLEOTIDE SEQUENCE</scope>
    <source>
        <strain evidence="10">NC_groundwater_1482_Ag_S-0.65um_47_24</strain>
    </source>
</reference>
<dbReference type="Proteomes" id="UP000772181">
    <property type="component" value="Unassembled WGS sequence"/>
</dbReference>
<evidence type="ECO:0000256" key="6">
    <source>
        <dbReference type="PIRSR" id="PIRSR016262-1"/>
    </source>
</evidence>
<dbReference type="InterPro" id="IPR000544">
    <property type="entry name" value="Octanoyltransferase"/>
</dbReference>
<evidence type="ECO:0000256" key="4">
    <source>
        <dbReference type="ARBA" id="ARBA00023315"/>
    </source>
</evidence>
<organism evidence="10 11">
    <name type="scientific">Tectimicrobiota bacterium</name>
    <dbReference type="NCBI Taxonomy" id="2528274"/>
    <lineage>
        <taxon>Bacteria</taxon>
        <taxon>Pseudomonadati</taxon>
        <taxon>Nitrospinota/Tectimicrobiota group</taxon>
        <taxon>Candidatus Tectimicrobiota</taxon>
    </lineage>
</organism>
<dbReference type="NCBIfam" id="NF010925">
    <property type="entry name" value="PRK14345.1"/>
    <property type="match status" value="1"/>
</dbReference>
<comment type="caution">
    <text evidence="10">The sequence shown here is derived from an EMBL/GenBank/DDBJ whole genome shotgun (WGS) entry which is preliminary data.</text>
</comment>
<dbReference type="PANTHER" id="PTHR10993:SF7">
    <property type="entry name" value="LIPOYLTRANSFERASE 2, MITOCHONDRIAL-RELATED"/>
    <property type="match status" value="1"/>
</dbReference>
<dbReference type="InterPro" id="IPR004143">
    <property type="entry name" value="BPL_LPL_catalytic"/>
</dbReference>
<dbReference type="HAMAP" id="MF_00013">
    <property type="entry name" value="LipB"/>
    <property type="match status" value="1"/>
</dbReference>
<proteinExistence type="inferred from homology"/>
<dbReference type="InterPro" id="IPR045864">
    <property type="entry name" value="aa-tRNA-synth_II/BPL/LPL"/>
</dbReference>
<comment type="pathway">
    <text evidence="1">Protein modification; protein lipoylation via endogenous pathway; protein N(6)-(lipoyl)lysine from octanoyl-[acyl-carrier-protein]: step 1/2.</text>
</comment>
<dbReference type="EMBL" id="JACQWF010000373">
    <property type="protein sequence ID" value="MBI4596399.1"/>
    <property type="molecule type" value="Genomic_DNA"/>
</dbReference>
<dbReference type="NCBIfam" id="TIGR00214">
    <property type="entry name" value="lipB"/>
    <property type="match status" value="1"/>
</dbReference>
<dbReference type="EC" id="2.3.1.181" evidence="2"/>
<dbReference type="Pfam" id="PF21948">
    <property type="entry name" value="LplA-B_cat"/>
    <property type="match status" value="1"/>
</dbReference>
<accession>A0A933LR51</accession>
<evidence type="ECO:0000256" key="8">
    <source>
        <dbReference type="PIRSR" id="PIRSR016262-3"/>
    </source>
</evidence>
<feature type="domain" description="BPL/LPL catalytic" evidence="9">
    <location>
        <begin position="31"/>
        <end position="179"/>
    </location>
</feature>
<evidence type="ECO:0000256" key="7">
    <source>
        <dbReference type="PIRSR" id="PIRSR016262-2"/>
    </source>
</evidence>
<dbReference type="AlphaFoldDB" id="A0A933LR51"/>
<evidence type="ECO:0000313" key="11">
    <source>
        <dbReference type="Proteomes" id="UP000772181"/>
    </source>
</evidence>
<evidence type="ECO:0000256" key="1">
    <source>
        <dbReference type="ARBA" id="ARBA00004821"/>
    </source>
</evidence>
<dbReference type="PANTHER" id="PTHR10993">
    <property type="entry name" value="OCTANOYLTRANSFERASE"/>
    <property type="match status" value="1"/>
</dbReference>
<dbReference type="SUPFAM" id="SSF55681">
    <property type="entry name" value="Class II aaRS and biotin synthetases"/>
    <property type="match status" value="1"/>
</dbReference>
<feature type="non-terminal residue" evidence="10">
    <location>
        <position position="179"/>
    </location>
</feature>
<evidence type="ECO:0000256" key="3">
    <source>
        <dbReference type="ARBA" id="ARBA00022679"/>
    </source>
</evidence>
<keyword evidence="4" id="KW-0012">Acyltransferase</keyword>